<gene>
    <name evidence="1" type="ORF">MRATA1EN22A_LOCUS19787</name>
</gene>
<reference evidence="1" key="1">
    <citation type="submission" date="2023-05" db="EMBL/GenBank/DDBJ databases">
        <authorList>
            <consortium name="ELIXIR-Norway"/>
        </authorList>
    </citation>
    <scope>NUCLEOTIDE SEQUENCE</scope>
</reference>
<proteinExistence type="predicted"/>
<accession>A0AC59ZLK8</accession>
<dbReference type="Proteomes" id="UP001162501">
    <property type="component" value="Chromosome 3"/>
</dbReference>
<organism evidence="1 2">
    <name type="scientific">Rangifer tarandus platyrhynchus</name>
    <name type="common">Svalbard reindeer</name>
    <dbReference type="NCBI Taxonomy" id="3082113"/>
    <lineage>
        <taxon>Eukaryota</taxon>
        <taxon>Metazoa</taxon>
        <taxon>Chordata</taxon>
        <taxon>Craniata</taxon>
        <taxon>Vertebrata</taxon>
        <taxon>Euteleostomi</taxon>
        <taxon>Mammalia</taxon>
        <taxon>Eutheria</taxon>
        <taxon>Laurasiatheria</taxon>
        <taxon>Artiodactyla</taxon>
        <taxon>Ruminantia</taxon>
        <taxon>Pecora</taxon>
        <taxon>Cervidae</taxon>
        <taxon>Odocoileinae</taxon>
        <taxon>Rangifer</taxon>
    </lineage>
</organism>
<protein>
    <submittedName>
        <fullName evidence="1">Uncharacterized protein</fullName>
    </submittedName>
</protein>
<reference evidence="1" key="2">
    <citation type="submission" date="2025-03" db="EMBL/GenBank/DDBJ databases">
        <authorList>
            <consortium name="ELIXIR-Norway"/>
            <consortium name="Elixir Norway"/>
        </authorList>
    </citation>
    <scope>NUCLEOTIDE SEQUENCE</scope>
</reference>
<sequence>MTSKQNAVGEFGLTPTTVCDTRELLRAERATQRGSNCDLVLLPGSPPCERLPCALGSRFQMPACGLSFTHSQGAACGNLALVSSDWSSGRQQAAPDASAPPRVRASAALRFKMAAASCGLRCGAGRLGLAREERHTVGALCA</sequence>
<dbReference type="EMBL" id="OX596087">
    <property type="protein sequence ID" value="CAN0453724.1"/>
    <property type="molecule type" value="Genomic_DNA"/>
</dbReference>
<evidence type="ECO:0000313" key="2">
    <source>
        <dbReference type="Proteomes" id="UP001162501"/>
    </source>
</evidence>
<name>A0AC59ZLK8_RANTA</name>
<evidence type="ECO:0000313" key="1">
    <source>
        <dbReference type="EMBL" id="CAN0453724.1"/>
    </source>
</evidence>